<dbReference type="PANTHER" id="PTHR35792:SF2">
    <property type="entry name" value="GENERAL STRESS PROTEIN"/>
    <property type="match status" value="1"/>
</dbReference>
<name>A0A7X2M0E3_9BACI</name>
<dbReference type="PANTHER" id="PTHR35792">
    <property type="entry name" value="GENERAL STRESS PROTEIN"/>
    <property type="match status" value="1"/>
</dbReference>
<accession>A0A7X2M0E3</accession>
<dbReference type="AlphaFoldDB" id="A0A7X2M0E3"/>
<evidence type="ECO:0000313" key="3">
    <source>
        <dbReference type="EMBL" id="MRX72724.1"/>
    </source>
</evidence>
<gene>
    <name evidence="3" type="ORF">GJU40_11245</name>
</gene>
<dbReference type="Pfam" id="PF12732">
    <property type="entry name" value="YtxH"/>
    <property type="match status" value="1"/>
</dbReference>
<evidence type="ECO:0000313" key="4">
    <source>
        <dbReference type="Proteomes" id="UP000448867"/>
    </source>
</evidence>
<sequence>MANNAGNKSSNKDFVVGTIVGGLLGAAAALFLAPKSGREMRIDLTEQANKLSSNATEKGNQIAAMAKEKTAAFTQGVNSQSSQVMDKVRDLTSSSENQGDSQDQVESAIDELAKEASESMNNPSEDQASVIRDEIDKEHSEAKKTVTEANTLS</sequence>
<keyword evidence="2" id="KW-1133">Transmembrane helix</keyword>
<feature type="compositionally biased region" description="Polar residues" evidence="1">
    <location>
        <begin position="118"/>
        <end position="127"/>
    </location>
</feature>
<keyword evidence="2" id="KW-0472">Membrane</keyword>
<feature type="transmembrane region" description="Helical" evidence="2">
    <location>
        <begin position="14"/>
        <end position="33"/>
    </location>
</feature>
<dbReference type="EMBL" id="WKKI01000020">
    <property type="protein sequence ID" value="MRX72724.1"/>
    <property type="molecule type" value="Genomic_DNA"/>
</dbReference>
<dbReference type="InterPro" id="IPR052928">
    <property type="entry name" value="Desiccation-related_membrane"/>
</dbReference>
<dbReference type="RefSeq" id="WP_154307883.1">
    <property type="nucleotide sequence ID" value="NZ_WKKI01000020.1"/>
</dbReference>
<reference evidence="3 4" key="1">
    <citation type="submission" date="2019-11" db="EMBL/GenBank/DDBJ databases">
        <title>Bacillus lacus genome.</title>
        <authorList>
            <person name="Allen C.J."/>
            <person name="Newman J.D."/>
        </authorList>
    </citation>
    <scope>NUCLEOTIDE SEQUENCE [LARGE SCALE GENOMIC DNA]</scope>
    <source>
        <strain evidence="3 4">KCTC 33946</strain>
    </source>
</reference>
<dbReference type="Proteomes" id="UP000448867">
    <property type="component" value="Unassembled WGS sequence"/>
</dbReference>
<organism evidence="3 4">
    <name type="scientific">Metabacillus lacus</name>
    <dbReference type="NCBI Taxonomy" id="1983721"/>
    <lineage>
        <taxon>Bacteria</taxon>
        <taxon>Bacillati</taxon>
        <taxon>Bacillota</taxon>
        <taxon>Bacilli</taxon>
        <taxon>Bacillales</taxon>
        <taxon>Bacillaceae</taxon>
        <taxon>Metabacillus</taxon>
    </lineage>
</organism>
<proteinExistence type="predicted"/>
<dbReference type="OrthoDB" id="9810874at2"/>
<evidence type="ECO:0000256" key="1">
    <source>
        <dbReference type="SAM" id="MobiDB-lite"/>
    </source>
</evidence>
<dbReference type="InterPro" id="IPR024623">
    <property type="entry name" value="YtxH"/>
</dbReference>
<evidence type="ECO:0000256" key="2">
    <source>
        <dbReference type="SAM" id="Phobius"/>
    </source>
</evidence>
<keyword evidence="4" id="KW-1185">Reference proteome</keyword>
<feature type="compositionally biased region" description="Polar residues" evidence="1">
    <location>
        <begin position="91"/>
        <end position="105"/>
    </location>
</feature>
<evidence type="ECO:0008006" key="5">
    <source>
        <dbReference type="Google" id="ProtNLM"/>
    </source>
</evidence>
<feature type="region of interest" description="Disordered" evidence="1">
    <location>
        <begin position="71"/>
        <end position="129"/>
    </location>
</feature>
<keyword evidence="2" id="KW-0812">Transmembrane</keyword>
<feature type="compositionally biased region" description="Polar residues" evidence="1">
    <location>
        <begin position="72"/>
        <end position="84"/>
    </location>
</feature>
<comment type="caution">
    <text evidence="3">The sequence shown here is derived from an EMBL/GenBank/DDBJ whole genome shotgun (WGS) entry which is preliminary data.</text>
</comment>
<protein>
    <recommendedName>
        <fullName evidence="5">YtxH domain-containing protein</fullName>
    </recommendedName>
</protein>